<dbReference type="Pfam" id="PF20155">
    <property type="entry name" value="TMP_3"/>
    <property type="match status" value="1"/>
</dbReference>
<evidence type="ECO:0000256" key="2">
    <source>
        <dbReference type="SAM" id="Coils"/>
    </source>
</evidence>
<evidence type="ECO:0000256" key="1">
    <source>
        <dbReference type="ARBA" id="ARBA00023054"/>
    </source>
</evidence>
<keyword evidence="1 2" id="KW-0175">Coiled coil</keyword>
<evidence type="ECO:0000259" key="4">
    <source>
        <dbReference type="Pfam" id="PF20155"/>
    </source>
</evidence>
<organism evidence="5 6">
    <name type="scientific">Ectopseudomonas oleovorans</name>
    <name type="common">Pseudomonas oleovorans</name>
    <dbReference type="NCBI Taxonomy" id="301"/>
    <lineage>
        <taxon>Bacteria</taxon>
        <taxon>Pseudomonadati</taxon>
        <taxon>Pseudomonadota</taxon>
        <taxon>Gammaproteobacteria</taxon>
        <taxon>Pseudomonadales</taxon>
        <taxon>Pseudomonadaceae</taxon>
        <taxon>Ectopseudomonas</taxon>
    </lineage>
</organism>
<sequence>MSDVELRLVADVDDAVKGVAGFRKEYADLVKEVAKPLKQVNAFRELEQSLEGVEKDSRAARERVRELGNELARTASPSKELTNSYRDAVTELRRLERAETTAQTRLAARRRELQAAGIDTSNLAAEQRRLSDELSKNVAAGRADADLRNAQKALGVGGIEQAQRRLVQLREQYRLVTAEGNLSAKERGEAEATYRASVTRTLELLRQLRAATAVPPGRAEVTRQIQQEAAATAALADQARALDAQRALGVGRIAAEQQALVKLREQYRLIQADGTLSARQRSEAESSYRRQVGETLGRLRDMRAAIAQQDSQEQRAAAAAIQRHTAARASLAQLAQAQREARQAAVETARTDLGVNRYRALQVEVARVRQQYELLKGSGRLTANELAIAQRNMTQRIREAQRAMRDLNAEQSRARAGGGVSGLLAPVGTAYGAFRAVSGVTRQTDQWVELTDRIKLASTSQQEYEKGLESLRAMSDRTFTTMTNNAEVYIGSLSQLRERGFSSADALRFTETLGLGLVASAAKGERATQVINNFNSALQDGVLRGDAFNSMVRVAPALADSMARGLGKTREELAAMAKAGELTTDVFVPALISQMDRLGEAVDNMTITGGDGFVRVMNAWQEAVGKADLKPFTDALNQLASTLREPAVAEAITTISSLILKLAAVAISSFSDLAAVGQDIGVFVAKLMGSTDALSDIERQIASVDRALSGWGVGDLIARAIYSEEELKNRRSMLEGERQKIIESLTGMNAEVEFLTEVAAAAAEAARDGQLASYRSYIEQLKKLQGEQVKAAESAAKKLVAAEKKALGDLQKVRDERLAIEQRYEQAIADLSRGPKGDQNYLTALSLRQSAEQALANGDIAGAQKQAQEALKVIRELVEAGDLGMTVGIKDFIRSLGEIELEANSIAESNAEDKLADIRYEMQALKDQAKELKDMPVSVMTDEASLEKVRSAIETLVAQLNQKEVVIPVRVVSPEGPIIKDLVAPQDTIIRDLQVPKFARGGVARGPGTGTSDGILARISNGEGIINARAVQHYGASLIHQLNGLRVPKFATGGVMGNIPVPSIPSLAPVLQQQLAGGGGGGADQDWGSMVIDLGHGPAPIRMPRSTAESLRREALKRGSPGRAR</sequence>
<comment type="caution">
    <text evidence="5">The sequence shown here is derived from an EMBL/GenBank/DDBJ whole genome shotgun (WGS) entry which is preliminary data.</text>
</comment>
<dbReference type="NCBIfam" id="TIGR02675">
    <property type="entry name" value="tape_meas_nterm"/>
    <property type="match status" value="1"/>
</dbReference>
<feature type="coiled-coil region" evidence="2">
    <location>
        <begin position="43"/>
        <end position="98"/>
    </location>
</feature>
<name>A0A397MG58_ECTOL</name>
<gene>
    <name evidence="5" type="ORF">DFO61_3359</name>
</gene>
<reference evidence="5 6" key="1">
    <citation type="submission" date="2018-08" db="EMBL/GenBank/DDBJ databases">
        <title>Genome sequencing of rice bacterial endophytes.</title>
        <authorList>
            <person name="Venturi V."/>
        </authorList>
    </citation>
    <scope>NUCLEOTIDE SEQUENCE [LARGE SCALE GENOMIC DNA]</scope>
    <source>
        <strain evidence="5 6">E1205</strain>
    </source>
</reference>
<dbReference type="PANTHER" id="PTHR32083:SF48">
    <property type="entry name" value="TRANS-GOLGI NETWORK-LOCALIZED SYP41-INTERACTING PROTEIN 1"/>
    <property type="match status" value="1"/>
</dbReference>
<dbReference type="GO" id="GO:0005856">
    <property type="term" value="C:cytoskeleton"/>
    <property type="evidence" value="ECO:0007669"/>
    <property type="project" value="TreeGrafter"/>
</dbReference>
<dbReference type="PANTHER" id="PTHR32083">
    <property type="entry name" value="CILIA AND FLAGELLA-ASSOCIATED PROTEIN 58-RELATED"/>
    <property type="match status" value="1"/>
</dbReference>
<dbReference type="AlphaFoldDB" id="A0A397MG58"/>
<feature type="domain" description="Tape measure protein N-terminal" evidence="4">
    <location>
        <begin position="440"/>
        <end position="628"/>
    </location>
</feature>
<feature type="coiled-coil region" evidence="2">
    <location>
        <begin position="383"/>
        <end position="417"/>
    </location>
</feature>
<feature type="region of interest" description="Disordered" evidence="3">
    <location>
        <begin position="1098"/>
        <end position="1125"/>
    </location>
</feature>
<dbReference type="EMBL" id="QXDA01000004">
    <property type="protein sequence ID" value="RIA22669.1"/>
    <property type="molecule type" value="Genomic_DNA"/>
</dbReference>
<accession>A0A397MG58</accession>
<dbReference type="InterPro" id="IPR013491">
    <property type="entry name" value="Tape_meas_N"/>
</dbReference>
<feature type="coiled-coil region" evidence="2">
    <location>
        <begin position="908"/>
        <end position="935"/>
    </location>
</feature>
<evidence type="ECO:0000256" key="3">
    <source>
        <dbReference type="SAM" id="MobiDB-lite"/>
    </source>
</evidence>
<protein>
    <submittedName>
        <fullName evidence="5">Tape measure domain-containing protein</fullName>
    </submittedName>
</protein>
<proteinExistence type="predicted"/>
<dbReference type="Proteomes" id="UP000265836">
    <property type="component" value="Unassembled WGS sequence"/>
</dbReference>
<evidence type="ECO:0000313" key="6">
    <source>
        <dbReference type="Proteomes" id="UP000265836"/>
    </source>
</evidence>
<dbReference type="RefSeq" id="WP_119693818.1">
    <property type="nucleotide sequence ID" value="NZ_QXDA01000004.1"/>
</dbReference>
<evidence type="ECO:0000313" key="5">
    <source>
        <dbReference type="EMBL" id="RIA22669.1"/>
    </source>
</evidence>